<name>A0A1G4I0Z5_TRYEQ</name>
<dbReference type="EMBL" id="CZPT02000281">
    <property type="protein sequence ID" value="SCU65352.1"/>
    <property type="molecule type" value="Genomic_DNA"/>
</dbReference>
<dbReference type="AlphaFoldDB" id="A0A1G4I0Z5"/>
<protein>
    <submittedName>
        <fullName evidence="2">Uncharacterized protein</fullName>
    </submittedName>
</protein>
<feature type="region of interest" description="Disordered" evidence="1">
    <location>
        <begin position="155"/>
        <end position="174"/>
    </location>
</feature>
<keyword evidence="3" id="KW-1185">Reference proteome</keyword>
<dbReference type="Proteomes" id="UP000195570">
    <property type="component" value="Unassembled WGS sequence"/>
</dbReference>
<sequence>MRAEPNPSVGEHDPRESVSLSDRSGNIMTDCCASLLDTEWPNILGERCFTPSDEEVLSSATREQRIERGIEAPSFESLLQEIMKCYRAFCNCSGTVHFKHLEFERFLRRCLFAAHETNGLSVSSPLEGTTCKPFWLHYPPSYFLMAHDVVQSVECGTPHSSNDDSKTSSATTATLHRTPSEDLSFTGDSENEAKRREHLRQLYILSVQPVVPRTIRKKLAQCAKRESAASPGALAEAVRYMLDVYFFFIRMQFLPPFNRPTGSMYSTCVQFMTRVRGRLLTPEVAVRFTEVALVLILLSVKHQSATRCALDETTDSAVSSRLELQFLFSTYFPALVVAFLGASPLQSMEELRHSLTRTDLAECLPTLQTCRKGAELVRELFDFSQGAAPLWSVTLSEVVAFATQHLQQKDKGNEDGNSHACITSVLGVPSSVDDCLFVCDDTTLDCLLRSAPKSVQKTEEAGHERLRKEINQTFHRNQTGMSPESDEFHRKAMRVTSSSPSGPYNTLYFSLHTLANMESLSPTALSLLLTAIEKCLGPKGDLQPLCTFASSEVCTSLPVIAAELLRVVVSVLEAERSMKFMEVINEVRDLVYRGRESL</sequence>
<evidence type="ECO:0000313" key="3">
    <source>
        <dbReference type="Proteomes" id="UP000195570"/>
    </source>
</evidence>
<organism evidence="2 3">
    <name type="scientific">Trypanosoma equiperdum</name>
    <dbReference type="NCBI Taxonomy" id="5694"/>
    <lineage>
        <taxon>Eukaryota</taxon>
        <taxon>Discoba</taxon>
        <taxon>Euglenozoa</taxon>
        <taxon>Kinetoplastea</taxon>
        <taxon>Metakinetoplastina</taxon>
        <taxon>Trypanosomatida</taxon>
        <taxon>Trypanosomatidae</taxon>
        <taxon>Trypanosoma</taxon>
    </lineage>
</organism>
<accession>A0A1G4I0Z5</accession>
<dbReference type="RefSeq" id="XP_067076962.1">
    <property type="nucleotide sequence ID" value="XM_067220861.1"/>
</dbReference>
<proteinExistence type="predicted"/>
<feature type="region of interest" description="Disordered" evidence="1">
    <location>
        <begin position="1"/>
        <end position="22"/>
    </location>
</feature>
<dbReference type="GeneID" id="92380603"/>
<comment type="caution">
    <text evidence="2">The sequence shown here is derived from an EMBL/GenBank/DDBJ whole genome shotgun (WGS) entry which is preliminary data.</text>
</comment>
<evidence type="ECO:0000313" key="2">
    <source>
        <dbReference type="EMBL" id="SCU65352.1"/>
    </source>
</evidence>
<dbReference type="VEuPathDB" id="TriTrypDB:TEOVI_000666900"/>
<gene>
    <name evidence="2" type="ORF">TEOVI_000666900</name>
</gene>
<evidence type="ECO:0000256" key="1">
    <source>
        <dbReference type="SAM" id="MobiDB-lite"/>
    </source>
</evidence>
<reference evidence="2" key="1">
    <citation type="submission" date="2016-09" db="EMBL/GenBank/DDBJ databases">
        <authorList>
            <person name="Hebert L."/>
            <person name="Moumen B."/>
        </authorList>
    </citation>
    <scope>NUCLEOTIDE SEQUENCE [LARGE SCALE GENOMIC DNA]</scope>
    <source>
        <strain evidence="2">OVI</strain>
    </source>
</reference>